<reference evidence="2" key="1">
    <citation type="journal article" date="2014" name="Int. J. Syst. Evol. Microbiol.">
        <title>Complete genome of a new Firmicutes species belonging to the dominant human colonic microbiota ('Ruminococcus bicirculans') reveals two chromosomes and a selective capacity to utilize plant glucans.</title>
        <authorList>
            <consortium name="NISC Comparative Sequencing Program"/>
            <person name="Wegmann U."/>
            <person name="Louis P."/>
            <person name="Goesmann A."/>
            <person name="Henrissat B."/>
            <person name="Duncan S.H."/>
            <person name="Flint H.J."/>
        </authorList>
    </citation>
    <scope>NUCLEOTIDE SEQUENCE</scope>
    <source>
        <strain evidence="2">NBRC 102424</strain>
    </source>
</reference>
<name>A0ABQ5TWV9_9GAMM</name>
<dbReference type="InterPro" id="IPR010239">
    <property type="entry name" value="CHP02001"/>
</dbReference>
<dbReference type="Pfam" id="PF09694">
    <property type="entry name" value="Gcw_chp"/>
    <property type="match status" value="1"/>
</dbReference>
<keyword evidence="3" id="KW-1185">Reference proteome</keyword>
<proteinExistence type="predicted"/>
<reference evidence="2" key="2">
    <citation type="submission" date="2023-01" db="EMBL/GenBank/DDBJ databases">
        <title>Draft genome sequence of Methylophaga thalassica strain NBRC 102424.</title>
        <authorList>
            <person name="Sun Q."/>
            <person name="Mori K."/>
        </authorList>
    </citation>
    <scope>NUCLEOTIDE SEQUENCE</scope>
    <source>
        <strain evidence="2">NBRC 102424</strain>
    </source>
</reference>
<sequence length="246" mass="26706">MKLRTISALTLAATSLFAASSAMAWESEDGQHSTSASVTLTTDYIFRGISLTDEDPAIQGSFDYAHSSGLYAGTWASNISDSADSNIEIDLYAGFANEFGDTGIGYDVSVRRYTYPGQNSNDELDYTEYLGSLSYSYFTAMIGYTNNIQGGDGKDADEIYYNLAFDYELPYGFGLNAAIGYTDSDRNDYDSTLSDSYMDYTIGLSKSFIGLDWSVAYVGTNSDGEDFELGDGTSDDRFVASVSASF</sequence>
<feature type="chain" id="PRO_5047086956" description="TIGR02001 family outer membrane protein" evidence="1">
    <location>
        <begin position="25"/>
        <end position="246"/>
    </location>
</feature>
<evidence type="ECO:0008006" key="4">
    <source>
        <dbReference type="Google" id="ProtNLM"/>
    </source>
</evidence>
<dbReference type="Proteomes" id="UP001161423">
    <property type="component" value="Unassembled WGS sequence"/>
</dbReference>
<dbReference type="EMBL" id="BSND01000013">
    <property type="protein sequence ID" value="GLQ00667.1"/>
    <property type="molecule type" value="Genomic_DNA"/>
</dbReference>
<feature type="signal peptide" evidence="1">
    <location>
        <begin position="1"/>
        <end position="24"/>
    </location>
</feature>
<evidence type="ECO:0000313" key="3">
    <source>
        <dbReference type="Proteomes" id="UP001161423"/>
    </source>
</evidence>
<comment type="caution">
    <text evidence="2">The sequence shown here is derived from an EMBL/GenBank/DDBJ whole genome shotgun (WGS) entry which is preliminary data.</text>
</comment>
<protein>
    <recommendedName>
        <fullName evidence="4">TIGR02001 family outer membrane protein</fullName>
    </recommendedName>
</protein>
<organism evidence="2 3">
    <name type="scientific">Methylophaga thalassica</name>
    <dbReference type="NCBI Taxonomy" id="40223"/>
    <lineage>
        <taxon>Bacteria</taxon>
        <taxon>Pseudomonadati</taxon>
        <taxon>Pseudomonadota</taxon>
        <taxon>Gammaproteobacteria</taxon>
        <taxon>Thiotrichales</taxon>
        <taxon>Piscirickettsiaceae</taxon>
        <taxon>Methylophaga</taxon>
    </lineage>
</organism>
<evidence type="ECO:0000256" key="1">
    <source>
        <dbReference type="SAM" id="SignalP"/>
    </source>
</evidence>
<keyword evidence="1" id="KW-0732">Signal</keyword>
<evidence type="ECO:0000313" key="2">
    <source>
        <dbReference type="EMBL" id="GLQ00667.1"/>
    </source>
</evidence>
<dbReference type="RefSeq" id="WP_284723553.1">
    <property type="nucleotide sequence ID" value="NZ_BSND01000013.1"/>
</dbReference>
<dbReference type="NCBIfam" id="TIGR02001">
    <property type="entry name" value="gcw_chp"/>
    <property type="match status" value="1"/>
</dbReference>
<accession>A0ABQ5TWV9</accession>
<gene>
    <name evidence="2" type="ORF">GCM10007891_25200</name>
</gene>